<keyword evidence="2" id="KW-1185">Reference proteome</keyword>
<dbReference type="Pfam" id="PF14022">
    <property type="entry name" value="DUF4238"/>
    <property type="match status" value="1"/>
</dbReference>
<dbReference type="OrthoDB" id="1417356at2"/>
<gene>
    <name evidence="1" type="ORF">EOD40_15080</name>
</gene>
<protein>
    <submittedName>
        <fullName evidence="1">DUF4238 domain-containing protein</fullName>
    </submittedName>
</protein>
<dbReference type="RefSeq" id="WP_128196936.1">
    <property type="nucleotide sequence ID" value="NZ_SACJ01000012.1"/>
</dbReference>
<dbReference type="InterPro" id="IPR025332">
    <property type="entry name" value="DUF4238"/>
</dbReference>
<dbReference type="Proteomes" id="UP000285211">
    <property type="component" value="Unassembled WGS sequence"/>
</dbReference>
<reference evidence="1 2" key="1">
    <citation type="submission" date="2019-01" db="EMBL/GenBank/DDBJ databases">
        <authorList>
            <person name="Chen W.-M."/>
        </authorList>
    </citation>
    <scope>NUCLEOTIDE SEQUENCE [LARGE SCALE GENOMIC DNA]</scope>
    <source>
        <strain evidence="1 2">BBQ-12</strain>
    </source>
</reference>
<evidence type="ECO:0000313" key="2">
    <source>
        <dbReference type="Proteomes" id="UP000285211"/>
    </source>
</evidence>
<organism evidence="1 2">
    <name type="scientific">Flavobacterium sufflavum</name>
    <dbReference type="NCBI Taxonomy" id="1921138"/>
    <lineage>
        <taxon>Bacteria</taxon>
        <taxon>Pseudomonadati</taxon>
        <taxon>Bacteroidota</taxon>
        <taxon>Flavobacteriia</taxon>
        <taxon>Flavobacteriales</taxon>
        <taxon>Flavobacteriaceae</taxon>
        <taxon>Flavobacterium</taxon>
    </lineage>
</organism>
<dbReference type="EMBL" id="SACJ01000012">
    <property type="protein sequence ID" value="RVT72733.1"/>
    <property type="molecule type" value="Genomic_DNA"/>
</dbReference>
<evidence type="ECO:0000313" key="1">
    <source>
        <dbReference type="EMBL" id="RVT72733.1"/>
    </source>
</evidence>
<name>A0A3S2V1C3_9FLAO</name>
<proteinExistence type="predicted"/>
<accession>A0A3S2V1C3</accession>
<dbReference type="AlphaFoldDB" id="A0A3S2V1C3"/>
<sequence length="293" mass="34882">MKNPKKQNQHKLPQVYLREFGYDFKGQKKVSVLKVGEKFTRQKSIESFLSETNVFKIKSINPELENIFEELNGLLENEYLNFISDLDNNHSLSDKSYAVLLQLIPNLLCRTDEIRDLISYLLNSDAKINFLKIICIHRAQNIEDLIEKDFYKIMVVQSVNDNVINRALIFLMEHIFRRIAHYDIVILQSQEDKPWFTTDNPIIFENRMENFEIMLNESEIYFPLSPKYLIYLHHRESKDKVNELRQLEKNKIHLVNDKQNVNLQYKIMKNAIEYVIIEGEFKYTIGENIDDIK</sequence>
<comment type="caution">
    <text evidence="1">The sequence shown here is derived from an EMBL/GenBank/DDBJ whole genome shotgun (WGS) entry which is preliminary data.</text>
</comment>